<dbReference type="PANTHER" id="PTHR45703:SF36">
    <property type="entry name" value="DYNEIN HEAVY CHAIN, CYTOPLASMIC"/>
    <property type="match status" value="1"/>
</dbReference>
<dbReference type="Gene3D" id="3.20.180.20">
    <property type="entry name" value="Dynein heavy chain, N-terminal domain 2"/>
    <property type="match status" value="1"/>
</dbReference>
<dbReference type="WBParaSite" id="MCU_001314-RA">
    <property type="protein sequence ID" value="MCU_001314-RA"/>
    <property type="gene ID" value="MCU_001314"/>
</dbReference>
<dbReference type="InterPro" id="IPR042228">
    <property type="entry name" value="Dynein_linker_3"/>
</dbReference>
<reference evidence="2" key="1">
    <citation type="submission" date="2019-11" db="UniProtKB">
        <authorList>
            <consortium name="WormBaseParasite"/>
        </authorList>
    </citation>
    <scope>IDENTIFICATION</scope>
</reference>
<dbReference type="AlphaFoldDB" id="A0A5K3EKY4"/>
<dbReference type="PANTHER" id="PTHR45703">
    <property type="entry name" value="DYNEIN HEAVY CHAIN"/>
    <property type="match status" value="1"/>
</dbReference>
<feature type="domain" description="Dynein heavy chain linker" evidence="1">
    <location>
        <begin position="1"/>
        <end position="43"/>
    </location>
</feature>
<dbReference type="Pfam" id="PF08393">
    <property type="entry name" value="DHC_N2"/>
    <property type="match status" value="1"/>
</dbReference>
<dbReference type="InterPro" id="IPR013602">
    <property type="entry name" value="Dynein_heavy_linker"/>
</dbReference>
<proteinExistence type="predicted"/>
<protein>
    <submittedName>
        <fullName evidence="2">DHC_N2 domain-containing protein</fullName>
    </submittedName>
</protein>
<name>A0A5K3EKY4_MESCO</name>
<organism evidence="2">
    <name type="scientific">Mesocestoides corti</name>
    <name type="common">Flatworm</name>
    <dbReference type="NCBI Taxonomy" id="53468"/>
    <lineage>
        <taxon>Eukaryota</taxon>
        <taxon>Metazoa</taxon>
        <taxon>Spiralia</taxon>
        <taxon>Lophotrochozoa</taxon>
        <taxon>Platyhelminthes</taxon>
        <taxon>Cestoda</taxon>
        <taxon>Eucestoda</taxon>
        <taxon>Cyclophyllidea</taxon>
        <taxon>Mesocestoididae</taxon>
        <taxon>Mesocestoides</taxon>
    </lineage>
</organism>
<evidence type="ECO:0000259" key="1">
    <source>
        <dbReference type="Pfam" id="PF08393"/>
    </source>
</evidence>
<dbReference type="GO" id="GO:0030286">
    <property type="term" value="C:dynein complex"/>
    <property type="evidence" value="ECO:0007669"/>
    <property type="project" value="InterPro"/>
</dbReference>
<sequence length="87" mass="9543">MVSAEGESVSLGKGFKARGNVEDWLGKAEECMVTSLRKGMKEALADVDTMSRDDWLVAHTNQITLTVEQLIWARDVHGILDNPESGP</sequence>
<dbReference type="GO" id="GO:0007018">
    <property type="term" value="P:microtubule-based movement"/>
    <property type="evidence" value="ECO:0007669"/>
    <property type="project" value="InterPro"/>
</dbReference>
<dbReference type="InterPro" id="IPR026983">
    <property type="entry name" value="DHC"/>
</dbReference>
<evidence type="ECO:0000313" key="2">
    <source>
        <dbReference type="WBParaSite" id="MCU_001314-RA"/>
    </source>
</evidence>
<dbReference type="GO" id="GO:0045505">
    <property type="term" value="F:dynein intermediate chain binding"/>
    <property type="evidence" value="ECO:0007669"/>
    <property type="project" value="InterPro"/>
</dbReference>
<dbReference type="GO" id="GO:0051959">
    <property type="term" value="F:dynein light intermediate chain binding"/>
    <property type="evidence" value="ECO:0007669"/>
    <property type="project" value="InterPro"/>
</dbReference>
<accession>A0A5K3EKY4</accession>